<evidence type="ECO:0000313" key="2">
    <source>
        <dbReference type="Proteomes" id="UP000076661"/>
    </source>
</evidence>
<dbReference type="AlphaFoldDB" id="A0A161YVW5"/>
<evidence type="ECO:0000313" key="1">
    <source>
        <dbReference type="EMBL" id="KZN66892.1"/>
    </source>
</evidence>
<sequence>MKNLEEMKPLSLEEMESIVGGGPNKFDKNDLSNEPILIRGCCNQGCCEEPPQIF</sequence>
<proteinExistence type="predicted"/>
<dbReference type="EMBL" id="AUXX01000016">
    <property type="protein sequence ID" value="KZN66892.1"/>
    <property type="molecule type" value="Genomic_DNA"/>
</dbReference>
<gene>
    <name evidence="1" type="ORF">N478_18875</name>
</gene>
<dbReference type="RefSeq" id="WP_155732769.1">
    <property type="nucleotide sequence ID" value="NZ_AUXX01000016.1"/>
</dbReference>
<dbReference type="Proteomes" id="UP000076661">
    <property type="component" value="Unassembled WGS sequence"/>
</dbReference>
<name>A0A161YVW5_9GAMM</name>
<dbReference type="PATRIC" id="fig|1365257.3.peg.2469"/>
<evidence type="ECO:0008006" key="3">
    <source>
        <dbReference type="Google" id="ProtNLM"/>
    </source>
</evidence>
<reference evidence="1 2" key="1">
    <citation type="submission" date="2013-07" db="EMBL/GenBank/DDBJ databases">
        <title>Comparative Genomic and Metabolomic Analysis of Twelve Strains of Pseudoalteromonas luteoviolacea.</title>
        <authorList>
            <person name="Vynne N.G."/>
            <person name="Mansson M."/>
            <person name="Gram L."/>
        </authorList>
    </citation>
    <scope>NUCLEOTIDE SEQUENCE [LARGE SCALE GENOMIC DNA]</scope>
    <source>
        <strain evidence="1 2">S4060-1</strain>
    </source>
</reference>
<organism evidence="1 2">
    <name type="scientific">Pseudoalteromonas luteoviolacea S4060-1</name>
    <dbReference type="NCBI Taxonomy" id="1365257"/>
    <lineage>
        <taxon>Bacteria</taxon>
        <taxon>Pseudomonadati</taxon>
        <taxon>Pseudomonadota</taxon>
        <taxon>Gammaproteobacteria</taxon>
        <taxon>Alteromonadales</taxon>
        <taxon>Pseudoalteromonadaceae</taxon>
        <taxon>Pseudoalteromonas</taxon>
    </lineage>
</organism>
<accession>A0A161YVW5</accession>
<comment type="caution">
    <text evidence="1">The sequence shown here is derived from an EMBL/GenBank/DDBJ whole genome shotgun (WGS) entry which is preliminary data.</text>
</comment>
<protein>
    <recommendedName>
        <fullName evidence="3">Bacteriocin</fullName>
    </recommendedName>
</protein>